<feature type="chain" id="PRO_5044997390" description="Lysophospholipase" evidence="9">
    <location>
        <begin position="23"/>
        <end position="663"/>
    </location>
</feature>
<dbReference type="PROSITE" id="PS51210">
    <property type="entry name" value="PLA2C"/>
    <property type="match status" value="1"/>
</dbReference>
<organism evidence="11 12">
    <name type="scientific">Aureobasidium pullulans</name>
    <name type="common">Black yeast</name>
    <name type="synonym">Pullularia pullulans</name>
    <dbReference type="NCBI Taxonomy" id="5580"/>
    <lineage>
        <taxon>Eukaryota</taxon>
        <taxon>Fungi</taxon>
        <taxon>Dikarya</taxon>
        <taxon>Ascomycota</taxon>
        <taxon>Pezizomycotina</taxon>
        <taxon>Dothideomycetes</taxon>
        <taxon>Dothideomycetidae</taxon>
        <taxon>Dothideales</taxon>
        <taxon>Saccotheciaceae</taxon>
        <taxon>Aureobasidium</taxon>
    </lineage>
</organism>
<dbReference type="SMART" id="SM00022">
    <property type="entry name" value="PLAc"/>
    <property type="match status" value="1"/>
</dbReference>
<keyword evidence="3 9" id="KW-0732">Signal</keyword>
<evidence type="ECO:0000256" key="4">
    <source>
        <dbReference type="ARBA" id="ARBA00022801"/>
    </source>
</evidence>
<comment type="caution">
    <text evidence="11">The sequence shown here is derived from an EMBL/GenBank/DDBJ whole genome shotgun (WGS) entry which is preliminary data.</text>
</comment>
<dbReference type="SUPFAM" id="SSF52151">
    <property type="entry name" value="FabD/lysophospholipase-like"/>
    <property type="match status" value="1"/>
</dbReference>
<evidence type="ECO:0000256" key="2">
    <source>
        <dbReference type="ARBA" id="ARBA00013274"/>
    </source>
</evidence>
<dbReference type="Gene3D" id="3.40.1090.10">
    <property type="entry name" value="Cytosolic phospholipase A2 catalytic domain"/>
    <property type="match status" value="1"/>
</dbReference>
<proteinExistence type="inferred from homology"/>
<evidence type="ECO:0000313" key="12">
    <source>
        <dbReference type="Proteomes" id="UP001341245"/>
    </source>
</evidence>
<dbReference type="EC" id="3.1.1.5" evidence="2 9"/>
<dbReference type="PANTHER" id="PTHR10728">
    <property type="entry name" value="CYTOSOLIC PHOSPHOLIPASE A2"/>
    <property type="match status" value="1"/>
</dbReference>
<name>A0ABR0TFE0_AURPU</name>
<evidence type="ECO:0000256" key="7">
    <source>
        <dbReference type="ARBA" id="ARBA00023180"/>
    </source>
</evidence>
<dbReference type="CDD" id="cd07203">
    <property type="entry name" value="cPLA2_Fungal_PLB"/>
    <property type="match status" value="1"/>
</dbReference>
<keyword evidence="5 8" id="KW-0442">Lipid degradation</keyword>
<keyword evidence="4 8" id="KW-0378">Hydrolase</keyword>
<evidence type="ECO:0000256" key="8">
    <source>
        <dbReference type="PROSITE-ProRule" id="PRU00555"/>
    </source>
</evidence>
<keyword evidence="12" id="KW-1185">Reference proteome</keyword>
<comment type="catalytic activity">
    <reaction evidence="9">
        <text>a 1-acyl-sn-glycero-3-phosphocholine + H2O = sn-glycerol 3-phosphocholine + a fatty acid + H(+)</text>
        <dbReference type="Rhea" id="RHEA:15177"/>
        <dbReference type="ChEBI" id="CHEBI:15377"/>
        <dbReference type="ChEBI" id="CHEBI:15378"/>
        <dbReference type="ChEBI" id="CHEBI:16870"/>
        <dbReference type="ChEBI" id="CHEBI:28868"/>
        <dbReference type="ChEBI" id="CHEBI:58168"/>
        <dbReference type="EC" id="3.1.1.5"/>
    </reaction>
</comment>
<gene>
    <name evidence="11" type="ORF">QM012_000998</name>
</gene>
<dbReference type="Proteomes" id="UP001341245">
    <property type="component" value="Unassembled WGS sequence"/>
</dbReference>
<evidence type="ECO:0000256" key="1">
    <source>
        <dbReference type="ARBA" id="ARBA00008780"/>
    </source>
</evidence>
<feature type="signal peptide" evidence="9">
    <location>
        <begin position="1"/>
        <end position="22"/>
    </location>
</feature>
<keyword evidence="6 8" id="KW-0443">Lipid metabolism</keyword>
<evidence type="ECO:0000313" key="11">
    <source>
        <dbReference type="EMBL" id="KAK6003153.1"/>
    </source>
</evidence>
<reference evidence="11 12" key="1">
    <citation type="submission" date="2023-11" db="EMBL/GenBank/DDBJ databases">
        <title>Draft genome sequence and annotation of the polyextremotolerant black yeast-like fungus Aureobasidium pullulans NRRL 62042.</title>
        <authorList>
            <person name="Dielentheis-Frenken M.R.E."/>
            <person name="Wibberg D."/>
            <person name="Blank L.M."/>
            <person name="Tiso T."/>
        </authorList>
    </citation>
    <scope>NUCLEOTIDE SEQUENCE [LARGE SCALE GENOMIC DNA]</scope>
    <source>
        <strain evidence="11 12">NRRL 62042</strain>
    </source>
</reference>
<evidence type="ECO:0000256" key="9">
    <source>
        <dbReference type="RuleBase" id="RU362103"/>
    </source>
</evidence>
<dbReference type="EMBL" id="JASGXD010000010">
    <property type="protein sequence ID" value="KAK6003153.1"/>
    <property type="molecule type" value="Genomic_DNA"/>
</dbReference>
<evidence type="ECO:0000256" key="6">
    <source>
        <dbReference type="ARBA" id="ARBA00023098"/>
    </source>
</evidence>
<dbReference type="InterPro" id="IPR002642">
    <property type="entry name" value="LysoPLipase_cat_dom"/>
</dbReference>
<evidence type="ECO:0000256" key="5">
    <source>
        <dbReference type="ARBA" id="ARBA00022963"/>
    </source>
</evidence>
<evidence type="ECO:0000259" key="10">
    <source>
        <dbReference type="PROSITE" id="PS51210"/>
    </source>
</evidence>
<protein>
    <recommendedName>
        <fullName evidence="2 9">Lysophospholipase</fullName>
        <ecNumber evidence="2 9">3.1.1.5</ecNumber>
    </recommendedName>
</protein>
<dbReference type="InterPro" id="IPR016035">
    <property type="entry name" value="Acyl_Trfase/lysoPLipase"/>
</dbReference>
<comment type="similarity">
    <text evidence="1 9">Belongs to the lysophospholipase family.</text>
</comment>
<evidence type="ECO:0000256" key="3">
    <source>
        <dbReference type="ARBA" id="ARBA00022729"/>
    </source>
</evidence>
<accession>A0ABR0TFE0</accession>
<feature type="domain" description="PLA2c" evidence="10">
    <location>
        <begin position="64"/>
        <end position="617"/>
    </location>
</feature>
<dbReference type="PANTHER" id="PTHR10728:SF33">
    <property type="entry name" value="LYSOPHOSPHOLIPASE 1-RELATED"/>
    <property type="match status" value="1"/>
</dbReference>
<keyword evidence="7" id="KW-0325">Glycoprotein</keyword>
<dbReference type="Pfam" id="PF01735">
    <property type="entry name" value="PLA2_B"/>
    <property type="match status" value="1"/>
</dbReference>
<sequence>MKAQTALAGLVSVAALFPEASAEVVVIRNPSVEQAAAEALAVPLAALKRSAPEAPNGYVPTHVDCPSDRPTIREASSLSNNETEWLYVRRNNTVSAMKTLLGRMNITGLDTNSYIDNAAKNVSALPNIAIAGSGGGYRAMLNYAGAVAAFDNRTTNSTGAGQLGGLLQSATYLAGLSGGSWLVGSLFMNNFTSVESILSQDTSASKSGDTWQFEQTILDGPEESGLSILNTAEYLKDIYDTVQDKNSAGYETTITDYWGRALSYQLINASMGGPSYTFSSIADADNFLAGDTPMPILVSDGRARGQLVVNGNATIYEFNPWELGTFDPTTFAFAPIRYLGSNFSDGVVVQGDMQCVRGFDNAGYIMGTSSSLFNEAFLQVNGSTGLINEAITAILANIGQDNDDIANYPNPFFGYNNATSRIADTDQLTLVDGGEDGQNIPLHPLIQPERNVDVIFAIDSSADTTDVNGAPNWPNGTSLVATYERTFLGIANGTSFPAVPDQQTFVNLGLNNRPTFFGCNSSNTTSMTPLIVYLPNAPYAYHSNVSTFDLQYNDTERNYIIENGYDVVTMGNSTLDSEWPTCVGCAILSRSLERTNTQVPDVCNQCFQRYCWDGTVNSTANTYVPAYKLPQNDVLAFKSGGLKGAVPSLAFAVSAVTAVLMVM</sequence>